<protein>
    <submittedName>
        <fullName evidence="8">DMT family transporter</fullName>
    </submittedName>
</protein>
<evidence type="ECO:0000256" key="2">
    <source>
        <dbReference type="ARBA" id="ARBA00007362"/>
    </source>
</evidence>
<evidence type="ECO:0000313" key="8">
    <source>
        <dbReference type="EMBL" id="MBO1077509.1"/>
    </source>
</evidence>
<evidence type="ECO:0000256" key="1">
    <source>
        <dbReference type="ARBA" id="ARBA00004141"/>
    </source>
</evidence>
<feature type="transmembrane region" description="Helical" evidence="6">
    <location>
        <begin position="217"/>
        <end position="238"/>
    </location>
</feature>
<feature type="transmembrane region" description="Helical" evidence="6">
    <location>
        <begin position="273"/>
        <end position="290"/>
    </location>
</feature>
<feature type="transmembrane region" description="Helical" evidence="6">
    <location>
        <begin position="250"/>
        <end position="267"/>
    </location>
</feature>
<dbReference type="RefSeq" id="WP_207414944.1">
    <property type="nucleotide sequence ID" value="NZ_CP061177.1"/>
</dbReference>
<evidence type="ECO:0000259" key="7">
    <source>
        <dbReference type="Pfam" id="PF00892"/>
    </source>
</evidence>
<reference evidence="8 9" key="1">
    <citation type="submission" date="2020-09" db="EMBL/GenBank/DDBJ databases">
        <title>Roseomonas.</title>
        <authorList>
            <person name="Zhu W."/>
        </authorList>
    </citation>
    <scope>NUCLEOTIDE SEQUENCE [LARGE SCALE GENOMIC DNA]</scope>
    <source>
        <strain evidence="8 9">573</strain>
    </source>
</reference>
<evidence type="ECO:0000256" key="5">
    <source>
        <dbReference type="ARBA" id="ARBA00023136"/>
    </source>
</evidence>
<dbReference type="PANTHER" id="PTHR32322:SF2">
    <property type="entry name" value="EAMA DOMAIN-CONTAINING PROTEIN"/>
    <property type="match status" value="1"/>
</dbReference>
<evidence type="ECO:0000256" key="3">
    <source>
        <dbReference type="ARBA" id="ARBA00022692"/>
    </source>
</evidence>
<dbReference type="Proteomes" id="UP001518989">
    <property type="component" value="Unassembled WGS sequence"/>
</dbReference>
<feature type="domain" description="EamA" evidence="7">
    <location>
        <begin position="15"/>
        <end position="144"/>
    </location>
</feature>
<comment type="caution">
    <text evidence="8">The sequence shown here is derived from an EMBL/GenBank/DDBJ whole genome shotgun (WGS) entry which is preliminary data.</text>
</comment>
<comment type="subcellular location">
    <subcellularLocation>
        <location evidence="1">Membrane</location>
        <topology evidence="1">Multi-pass membrane protein</topology>
    </subcellularLocation>
</comment>
<evidence type="ECO:0000256" key="6">
    <source>
        <dbReference type="SAM" id="Phobius"/>
    </source>
</evidence>
<dbReference type="EMBL" id="JACTNG010000001">
    <property type="protein sequence ID" value="MBO1077509.1"/>
    <property type="molecule type" value="Genomic_DNA"/>
</dbReference>
<feature type="domain" description="EamA" evidence="7">
    <location>
        <begin position="158"/>
        <end position="290"/>
    </location>
</feature>
<feature type="transmembrane region" description="Helical" evidence="6">
    <location>
        <begin position="155"/>
        <end position="175"/>
    </location>
</feature>
<keyword evidence="4 6" id="KW-1133">Transmembrane helix</keyword>
<keyword evidence="3 6" id="KW-0812">Transmembrane</keyword>
<organism evidence="8 9">
    <name type="scientific">Roseomonas haemaphysalidis</name>
    <dbReference type="NCBI Taxonomy" id="2768162"/>
    <lineage>
        <taxon>Bacteria</taxon>
        <taxon>Pseudomonadati</taxon>
        <taxon>Pseudomonadota</taxon>
        <taxon>Alphaproteobacteria</taxon>
        <taxon>Acetobacterales</taxon>
        <taxon>Roseomonadaceae</taxon>
        <taxon>Roseomonas</taxon>
    </lineage>
</organism>
<evidence type="ECO:0000256" key="4">
    <source>
        <dbReference type="ARBA" id="ARBA00022989"/>
    </source>
</evidence>
<keyword evidence="5 6" id="KW-0472">Membrane</keyword>
<name>A0ABS3KJ64_9PROT</name>
<dbReference type="InterPro" id="IPR037185">
    <property type="entry name" value="EmrE-like"/>
</dbReference>
<feature type="transmembrane region" description="Helical" evidence="6">
    <location>
        <begin position="12"/>
        <end position="33"/>
    </location>
</feature>
<dbReference type="SUPFAM" id="SSF103481">
    <property type="entry name" value="Multidrug resistance efflux transporter EmrE"/>
    <property type="match status" value="2"/>
</dbReference>
<keyword evidence="9" id="KW-1185">Reference proteome</keyword>
<feature type="transmembrane region" description="Helical" evidence="6">
    <location>
        <begin position="99"/>
        <end position="120"/>
    </location>
</feature>
<comment type="similarity">
    <text evidence="2">Belongs to the EamA transporter family.</text>
</comment>
<feature type="transmembrane region" description="Helical" evidence="6">
    <location>
        <begin position="71"/>
        <end position="93"/>
    </location>
</feature>
<evidence type="ECO:0000313" key="9">
    <source>
        <dbReference type="Proteomes" id="UP001518989"/>
    </source>
</evidence>
<proteinExistence type="inferred from homology"/>
<feature type="transmembrane region" description="Helical" evidence="6">
    <location>
        <begin position="39"/>
        <end position="59"/>
    </location>
</feature>
<accession>A0ABS3KJ64</accession>
<dbReference type="Pfam" id="PF00892">
    <property type="entry name" value="EamA"/>
    <property type="match status" value="2"/>
</dbReference>
<gene>
    <name evidence="8" type="ORF">IAI61_00595</name>
</gene>
<dbReference type="InterPro" id="IPR050638">
    <property type="entry name" value="AA-Vitamin_Transporters"/>
</dbReference>
<sequence>MNPAPLTVSQLWLRLLVIAGLWGSCFPLLRHLAPVMPPLAVAAVRAGFSAAAVMLFLLFTRRLSWPRGATWWHIPVVGTLNGWLPNILTAAAMGGVESAPAALIQAMSPLLVGGFSLLLLREEKPGPGLFGGLALGFLGIGVVLGPSALSGAADPLSALMMAAVAVCYASGTLYVRWARPAVPEHFVLGQQVVAFVVALPAALLWDGAAALAQPREVWLVLAMLGVLGSAIPLSLFIGLLTRAPAAKASLVGYLQPVSAALVGALWLGEFPAAHVLAGGAVVLGGIWLATRR</sequence>
<feature type="transmembrane region" description="Helical" evidence="6">
    <location>
        <begin position="127"/>
        <end position="149"/>
    </location>
</feature>
<dbReference type="InterPro" id="IPR000620">
    <property type="entry name" value="EamA_dom"/>
</dbReference>
<feature type="transmembrane region" description="Helical" evidence="6">
    <location>
        <begin position="187"/>
        <end position="205"/>
    </location>
</feature>
<dbReference type="PANTHER" id="PTHR32322">
    <property type="entry name" value="INNER MEMBRANE TRANSPORTER"/>
    <property type="match status" value="1"/>
</dbReference>